<dbReference type="PROSITE" id="PS51736">
    <property type="entry name" value="RECOMBINASES_3"/>
    <property type="match status" value="1"/>
</dbReference>
<dbReference type="PANTHER" id="PTHR30461:SF2">
    <property type="entry name" value="SERINE RECOMBINASE PINE-RELATED"/>
    <property type="match status" value="1"/>
</dbReference>
<comment type="caution">
    <text evidence="6">The sequence shown here is derived from an EMBL/GenBank/DDBJ whole genome shotgun (WGS) entry which is preliminary data.</text>
</comment>
<dbReference type="PANTHER" id="PTHR30461">
    <property type="entry name" value="DNA-INVERTASE FROM LAMBDOID PROPHAGE"/>
    <property type="match status" value="1"/>
</dbReference>
<organism evidence="6 7">
    <name type="scientific">Brevundimonas aurifodinae</name>
    <dbReference type="NCBI Taxonomy" id="1508312"/>
    <lineage>
        <taxon>Bacteria</taxon>
        <taxon>Pseudomonadati</taxon>
        <taxon>Pseudomonadota</taxon>
        <taxon>Alphaproteobacteria</taxon>
        <taxon>Caulobacterales</taxon>
        <taxon>Caulobacteraceae</taxon>
        <taxon>Brevundimonas</taxon>
    </lineage>
</organism>
<dbReference type="Proteomes" id="UP001445732">
    <property type="component" value="Unassembled WGS sequence"/>
</dbReference>
<dbReference type="Gene3D" id="3.40.50.1390">
    <property type="entry name" value="Resolvase, N-terminal catalytic domain"/>
    <property type="match status" value="1"/>
</dbReference>
<gene>
    <name evidence="6" type="ORF">ABN401_15150</name>
</gene>
<evidence type="ECO:0000256" key="1">
    <source>
        <dbReference type="ARBA" id="ARBA00022908"/>
    </source>
</evidence>
<dbReference type="RefSeq" id="WP_349685702.1">
    <property type="nucleotide sequence ID" value="NZ_JBEGDD010000015.1"/>
</dbReference>
<evidence type="ECO:0000256" key="2">
    <source>
        <dbReference type="ARBA" id="ARBA00023125"/>
    </source>
</evidence>
<sequence length="231" mass="24456">MSSETRFIVYARVSTDKQGRSGLGLEAQFETVSKYAADHGGLIVGQYVEVESGKRNDRPQLAAALAACRSERAVLLIAKLDRLARNARFLLTVVEGAGDAGVIFCDMPSVPPGPVGKFMLTQLAAVAELEAGLISQRTKAALAAAKERGTRLGNPSLRRGNHETARAATLARQTRADTTAHDVLTYIEAAKRAGAISLRDIAGSLEARGIRTPSGSTAWSATQVSRVLARA</sequence>
<keyword evidence="3" id="KW-0233">DNA recombination</keyword>
<keyword evidence="7" id="KW-1185">Reference proteome</keyword>
<evidence type="ECO:0000256" key="3">
    <source>
        <dbReference type="ARBA" id="ARBA00023172"/>
    </source>
</evidence>
<evidence type="ECO:0000313" key="6">
    <source>
        <dbReference type="EMBL" id="MEQ7156552.1"/>
    </source>
</evidence>
<accession>A0ABV1NSH1</accession>
<dbReference type="InterPro" id="IPR036162">
    <property type="entry name" value="Resolvase-like_N_sf"/>
</dbReference>
<dbReference type="SUPFAM" id="SSF53041">
    <property type="entry name" value="Resolvase-like"/>
    <property type="match status" value="1"/>
</dbReference>
<proteinExistence type="predicted"/>
<keyword evidence="2" id="KW-0238">DNA-binding</keyword>
<dbReference type="InterPro" id="IPR006119">
    <property type="entry name" value="Resolv_N"/>
</dbReference>
<keyword evidence="1" id="KW-0229">DNA integration</keyword>
<name>A0ABV1NSH1_9CAUL</name>
<evidence type="ECO:0000256" key="4">
    <source>
        <dbReference type="PROSITE-ProRule" id="PRU10137"/>
    </source>
</evidence>
<dbReference type="EMBL" id="JBEGDD010000015">
    <property type="protein sequence ID" value="MEQ7156552.1"/>
    <property type="molecule type" value="Genomic_DNA"/>
</dbReference>
<evidence type="ECO:0000259" key="5">
    <source>
        <dbReference type="PROSITE" id="PS51736"/>
    </source>
</evidence>
<dbReference type="CDD" id="cd00338">
    <property type="entry name" value="Ser_Recombinase"/>
    <property type="match status" value="1"/>
</dbReference>
<dbReference type="SMART" id="SM00857">
    <property type="entry name" value="Resolvase"/>
    <property type="match status" value="1"/>
</dbReference>
<reference evidence="6 7" key="1">
    <citation type="submission" date="2024-06" db="EMBL/GenBank/DDBJ databases">
        <title>Brevundimonas sp. C11.</title>
        <authorList>
            <person name="Maltman C."/>
        </authorList>
    </citation>
    <scope>NUCLEOTIDE SEQUENCE [LARGE SCALE GENOMIC DNA]</scope>
    <source>
        <strain evidence="6 7">C11</strain>
    </source>
</reference>
<dbReference type="InterPro" id="IPR050639">
    <property type="entry name" value="SSR_resolvase"/>
</dbReference>
<dbReference type="InterPro" id="IPR006118">
    <property type="entry name" value="Recombinase_CS"/>
</dbReference>
<dbReference type="Pfam" id="PF00239">
    <property type="entry name" value="Resolvase"/>
    <property type="match status" value="1"/>
</dbReference>
<evidence type="ECO:0000313" key="7">
    <source>
        <dbReference type="Proteomes" id="UP001445732"/>
    </source>
</evidence>
<feature type="active site" description="O-(5'-phospho-DNA)-serine intermediate" evidence="4">
    <location>
        <position position="14"/>
    </location>
</feature>
<dbReference type="PROSITE" id="PS00397">
    <property type="entry name" value="RECOMBINASES_1"/>
    <property type="match status" value="1"/>
</dbReference>
<protein>
    <submittedName>
        <fullName evidence="6">Recombinase family protein</fullName>
    </submittedName>
</protein>
<feature type="domain" description="Resolvase/invertase-type recombinase catalytic" evidence="5">
    <location>
        <begin position="6"/>
        <end position="149"/>
    </location>
</feature>